<protein>
    <submittedName>
        <fullName evidence="3">SPCP25A2.03_1 protein</fullName>
    </submittedName>
</protein>
<reference evidence="3" key="1">
    <citation type="submission" date="2015-01" db="EMBL/GenBank/DDBJ databases">
        <title>Transcriptome Assembly of Fopius arisanus.</title>
        <authorList>
            <person name="Geib S."/>
        </authorList>
    </citation>
    <scope>NUCLEOTIDE SEQUENCE</scope>
</reference>
<evidence type="ECO:0000256" key="1">
    <source>
        <dbReference type="SAM" id="MobiDB-lite"/>
    </source>
</evidence>
<evidence type="ECO:0000256" key="2">
    <source>
        <dbReference type="SAM" id="SignalP"/>
    </source>
</evidence>
<name>A0A0C9QZ68_9HYME</name>
<accession>A0A0C9QZ68</accession>
<evidence type="ECO:0000313" key="3">
    <source>
        <dbReference type="EMBL" id="JAG78861.1"/>
    </source>
</evidence>
<dbReference type="EMBL" id="GBYB01009094">
    <property type="protein sequence ID" value="JAG78861.1"/>
    <property type="molecule type" value="Transcribed_RNA"/>
</dbReference>
<keyword evidence="2" id="KW-0732">Signal</keyword>
<feature type="compositionally biased region" description="Basic residues" evidence="1">
    <location>
        <begin position="107"/>
        <end position="122"/>
    </location>
</feature>
<gene>
    <name evidence="3" type="primary">SPCP25A2.03_1</name>
    <name evidence="3" type="ORF">g.15844</name>
</gene>
<feature type="compositionally biased region" description="Polar residues" evidence="1">
    <location>
        <begin position="148"/>
        <end position="160"/>
    </location>
</feature>
<feature type="region of interest" description="Disordered" evidence="1">
    <location>
        <begin position="74"/>
        <end position="160"/>
    </location>
</feature>
<feature type="compositionally biased region" description="Basic and acidic residues" evidence="1">
    <location>
        <begin position="77"/>
        <end position="86"/>
    </location>
</feature>
<feature type="signal peptide" evidence="2">
    <location>
        <begin position="1"/>
        <end position="21"/>
    </location>
</feature>
<dbReference type="AlphaFoldDB" id="A0A0C9QZ68"/>
<sequence length="160" mass="17976">MKFLLSLFLLLLIAFLGVVYLFHENQNSNPDVRKYVSTHNPHNPVPPLKYPLSSTLNSEYRESCEFLEAEGFGVHSDTPKSSENSKSRPGHSLPRGCDSPNNPNGRGKCRSSLKPSPRRNFRRPSPSTNEERTSHDNSHPNCKIFIKVSTSPRDSVNSRG</sequence>
<organism evidence="3">
    <name type="scientific">Fopius arisanus</name>
    <dbReference type="NCBI Taxonomy" id="64838"/>
    <lineage>
        <taxon>Eukaryota</taxon>
        <taxon>Metazoa</taxon>
        <taxon>Ecdysozoa</taxon>
        <taxon>Arthropoda</taxon>
        <taxon>Hexapoda</taxon>
        <taxon>Insecta</taxon>
        <taxon>Pterygota</taxon>
        <taxon>Neoptera</taxon>
        <taxon>Endopterygota</taxon>
        <taxon>Hymenoptera</taxon>
        <taxon>Apocrita</taxon>
        <taxon>Ichneumonoidea</taxon>
        <taxon>Braconidae</taxon>
        <taxon>Opiinae</taxon>
        <taxon>Fopius</taxon>
    </lineage>
</organism>
<feature type="chain" id="PRO_5002201850" evidence="2">
    <location>
        <begin position="22"/>
        <end position="160"/>
    </location>
</feature>
<feature type="compositionally biased region" description="Basic and acidic residues" evidence="1">
    <location>
        <begin position="129"/>
        <end position="138"/>
    </location>
</feature>
<proteinExistence type="predicted"/>